<accession>A0A8H5B5H8</accession>
<feature type="compositionally biased region" description="Polar residues" evidence="1">
    <location>
        <begin position="65"/>
        <end position="82"/>
    </location>
</feature>
<organism evidence="3 4">
    <name type="scientific">Psilocybe cf. subviscida</name>
    <dbReference type="NCBI Taxonomy" id="2480587"/>
    <lineage>
        <taxon>Eukaryota</taxon>
        <taxon>Fungi</taxon>
        <taxon>Dikarya</taxon>
        <taxon>Basidiomycota</taxon>
        <taxon>Agaricomycotina</taxon>
        <taxon>Agaricomycetes</taxon>
        <taxon>Agaricomycetidae</taxon>
        <taxon>Agaricales</taxon>
        <taxon>Agaricineae</taxon>
        <taxon>Strophariaceae</taxon>
        <taxon>Psilocybe</taxon>
    </lineage>
</organism>
<evidence type="ECO:0000259" key="2">
    <source>
        <dbReference type="SMART" id="SM01162"/>
    </source>
</evidence>
<dbReference type="GO" id="GO:0004519">
    <property type="term" value="F:endonuclease activity"/>
    <property type="evidence" value="ECO:0007669"/>
    <property type="project" value="TreeGrafter"/>
</dbReference>
<dbReference type="SMART" id="SM01162">
    <property type="entry name" value="DUF1771"/>
    <property type="match status" value="1"/>
</dbReference>
<sequence>MTTRSTLIESLEREFCPTLDSSLIAALLCDIHDDATNDDIDALRENLRTLFLEAEESQFSEFSETQMTSQLEETISSWTTPDNGDEGSSSSASSTHSFSTPIGFLQAALPEVSQKHLQLALDKGERSGMEMWDIVASILTEQTIREMEERGLDGLESDGTVVEQSWETVAAKRKPTPGPAKAPKRTRKIALADVRQQHHISNTKHPPPASPSAPTADPWTQIASISEQLAALLPPNLPSTFQSFFHSPKHATSYDALRAALSSLADESDSHTAILFNLLDIIMPEYEDSDEIHQSRIISDAQLAVAVTEGRADDSLDIFNLLRELDSDGNLGIYHQQPVQAWNIEKPASQSRFTQLPSGPPPIPPPPAAKVKQKAAPAPRSSSKPPPNQWQTVPQRKFIDHGPHPLAPHIPAYTRNVNGVKTARAYGVKGGHVPVGSSDFRRRMDETMRKRNEALREASRMWQKGNAKSRGGEVAFYFAERAREFQELARQEALNAAREMVLSKRISTANGDTVDLHGTTVAEAVVIVKEVVNDKSTVISPGTFFTSSSFYDRVHSALFLATFLRLSLPVSLLLNPGSLLSLGI</sequence>
<dbReference type="Pfam" id="PF08590">
    <property type="entry name" value="DUF1771"/>
    <property type="match status" value="1"/>
</dbReference>
<name>A0A8H5B5H8_9AGAR</name>
<dbReference type="EMBL" id="JAACJJ010000042">
    <property type="protein sequence ID" value="KAF5316418.1"/>
    <property type="molecule type" value="Genomic_DNA"/>
</dbReference>
<dbReference type="InterPro" id="IPR013899">
    <property type="entry name" value="DUF1771"/>
</dbReference>
<dbReference type="GO" id="GO:0005634">
    <property type="term" value="C:nucleus"/>
    <property type="evidence" value="ECO:0007669"/>
    <property type="project" value="TreeGrafter"/>
</dbReference>
<comment type="caution">
    <text evidence="3">The sequence shown here is derived from an EMBL/GenBank/DDBJ whole genome shotgun (WGS) entry which is preliminary data.</text>
</comment>
<reference evidence="3 4" key="1">
    <citation type="journal article" date="2020" name="ISME J.">
        <title>Uncovering the hidden diversity of litter-decomposition mechanisms in mushroom-forming fungi.</title>
        <authorList>
            <person name="Floudas D."/>
            <person name="Bentzer J."/>
            <person name="Ahren D."/>
            <person name="Johansson T."/>
            <person name="Persson P."/>
            <person name="Tunlid A."/>
        </authorList>
    </citation>
    <scope>NUCLEOTIDE SEQUENCE [LARGE SCALE GENOMIC DNA]</scope>
    <source>
        <strain evidence="3 4">CBS 101986</strain>
    </source>
</reference>
<feature type="domain" description="DUF1771" evidence="2">
    <location>
        <begin position="436"/>
        <end position="506"/>
    </location>
</feature>
<evidence type="ECO:0000313" key="3">
    <source>
        <dbReference type="EMBL" id="KAF5316418.1"/>
    </source>
</evidence>
<evidence type="ECO:0000313" key="4">
    <source>
        <dbReference type="Proteomes" id="UP000567179"/>
    </source>
</evidence>
<feature type="region of interest" description="Disordered" evidence="1">
    <location>
        <begin position="349"/>
        <end position="393"/>
    </location>
</feature>
<evidence type="ECO:0000256" key="1">
    <source>
        <dbReference type="SAM" id="MobiDB-lite"/>
    </source>
</evidence>
<dbReference type="Proteomes" id="UP000567179">
    <property type="component" value="Unassembled WGS sequence"/>
</dbReference>
<feature type="compositionally biased region" description="Low complexity" evidence="1">
    <location>
        <begin position="374"/>
        <end position="383"/>
    </location>
</feature>
<feature type="compositionally biased region" description="Pro residues" evidence="1">
    <location>
        <begin position="358"/>
        <end position="368"/>
    </location>
</feature>
<protein>
    <recommendedName>
        <fullName evidence="2">DUF1771 domain-containing protein</fullName>
    </recommendedName>
</protein>
<dbReference type="AlphaFoldDB" id="A0A8H5B5H8"/>
<dbReference type="PANTHER" id="PTHR46535:SF1">
    <property type="entry name" value="NEDD4-BINDING PROTEIN 2"/>
    <property type="match status" value="1"/>
</dbReference>
<dbReference type="InterPro" id="IPR052772">
    <property type="entry name" value="Endo/PolyKinase_Domain-Protein"/>
</dbReference>
<feature type="region of interest" description="Disordered" evidence="1">
    <location>
        <begin position="196"/>
        <end position="217"/>
    </location>
</feature>
<dbReference type="OrthoDB" id="4080456at2759"/>
<gene>
    <name evidence="3" type="ORF">D9619_006534</name>
</gene>
<keyword evidence="4" id="KW-1185">Reference proteome</keyword>
<dbReference type="PANTHER" id="PTHR46535">
    <property type="entry name" value="NEDD4-BINDING PROTEIN 2"/>
    <property type="match status" value="1"/>
</dbReference>
<feature type="region of interest" description="Disordered" evidence="1">
    <location>
        <begin position="61"/>
        <end position="96"/>
    </location>
</feature>
<proteinExistence type="predicted"/>